<dbReference type="AlphaFoldDB" id="A0A0F8XLM4"/>
<name>A0A0F8XLM4_9ZZZZ</name>
<comment type="subcellular location">
    <subcellularLocation>
        <location evidence="1">Membrane</location>
    </subcellularLocation>
</comment>
<feature type="domain" description="Penicillin-binding protein transpeptidase" evidence="3">
    <location>
        <begin position="7"/>
        <end position="93"/>
    </location>
</feature>
<evidence type="ECO:0000256" key="2">
    <source>
        <dbReference type="ARBA" id="ARBA00023136"/>
    </source>
</evidence>
<feature type="non-terminal residue" evidence="4">
    <location>
        <position position="1"/>
    </location>
</feature>
<dbReference type="PANTHER" id="PTHR30627:SF1">
    <property type="entry name" value="PEPTIDOGLYCAN D,D-TRANSPEPTIDASE FTSI"/>
    <property type="match status" value="1"/>
</dbReference>
<dbReference type="EMBL" id="LAZR01062214">
    <property type="protein sequence ID" value="KKK61995.1"/>
    <property type="molecule type" value="Genomic_DNA"/>
</dbReference>
<accession>A0A0F8XLM4</accession>
<dbReference type="SUPFAM" id="SSF56601">
    <property type="entry name" value="beta-lactamase/transpeptidase-like"/>
    <property type="match status" value="1"/>
</dbReference>
<evidence type="ECO:0000313" key="4">
    <source>
        <dbReference type="EMBL" id="KKK61995.1"/>
    </source>
</evidence>
<gene>
    <name evidence="4" type="ORF">LCGC14_3008770</name>
</gene>
<dbReference type="GO" id="GO:0008658">
    <property type="term" value="F:penicillin binding"/>
    <property type="evidence" value="ECO:0007669"/>
    <property type="project" value="InterPro"/>
</dbReference>
<comment type="caution">
    <text evidence="4">The sequence shown here is derived from an EMBL/GenBank/DDBJ whole genome shotgun (WGS) entry which is preliminary data.</text>
</comment>
<sequence length="141" mass="15523">KKSMKFITKPGGTSRLADVYGYTDAGKSGTAEKIVNGRYSKDKNISSFIGFVPVENPKFVLMVVVDEPEKKYVPGLGPAQIGGICAGPIFKEIATRSLNYLGVAPDDPFGYPYPDPRSDPTNADWSLEVKYLAELYNHWNK</sequence>
<dbReference type="PANTHER" id="PTHR30627">
    <property type="entry name" value="PEPTIDOGLYCAN D,D-TRANSPEPTIDASE"/>
    <property type="match status" value="1"/>
</dbReference>
<protein>
    <recommendedName>
        <fullName evidence="3">Penicillin-binding protein transpeptidase domain-containing protein</fullName>
    </recommendedName>
</protein>
<proteinExistence type="predicted"/>
<dbReference type="InterPro" id="IPR001460">
    <property type="entry name" value="PCN-bd_Tpept"/>
</dbReference>
<dbReference type="InterPro" id="IPR012338">
    <property type="entry name" value="Beta-lactam/transpept-like"/>
</dbReference>
<evidence type="ECO:0000256" key="1">
    <source>
        <dbReference type="ARBA" id="ARBA00004370"/>
    </source>
</evidence>
<dbReference type="GO" id="GO:0005886">
    <property type="term" value="C:plasma membrane"/>
    <property type="evidence" value="ECO:0007669"/>
    <property type="project" value="TreeGrafter"/>
</dbReference>
<dbReference type="Gene3D" id="3.30.450.330">
    <property type="match status" value="1"/>
</dbReference>
<reference evidence="4" key="1">
    <citation type="journal article" date="2015" name="Nature">
        <title>Complex archaea that bridge the gap between prokaryotes and eukaryotes.</title>
        <authorList>
            <person name="Spang A."/>
            <person name="Saw J.H."/>
            <person name="Jorgensen S.L."/>
            <person name="Zaremba-Niedzwiedzka K."/>
            <person name="Martijn J."/>
            <person name="Lind A.E."/>
            <person name="van Eijk R."/>
            <person name="Schleper C."/>
            <person name="Guy L."/>
            <person name="Ettema T.J."/>
        </authorList>
    </citation>
    <scope>NUCLEOTIDE SEQUENCE</scope>
</reference>
<dbReference type="Pfam" id="PF00905">
    <property type="entry name" value="Transpeptidase"/>
    <property type="match status" value="1"/>
</dbReference>
<dbReference type="GO" id="GO:0071555">
    <property type="term" value="P:cell wall organization"/>
    <property type="evidence" value="ECO:0007669"/>
    <property type="project" value="TreeGrafter"/>
</dbReference>
<dbReference type="InterPro" id="IPR050515">
    <property type="entry name" value="Beta-lactam/transpept"/>
</dbReference>
<keyword evidence="2" id="KW-0472">Membrane</keyword>
<organism evidence="4">
    <name type="scientific">marine sediment metagenome</name>
    <dbReference type="NCBI Taxonomy" id="412755"/>
    <lineage>
        <taxon>unclassified sequences</taxon>
        <taxon>metagenomes</taxon>
        <taxon>ecological metagenomes</taxon>
    </lineage>
</organism>
<evidence type="ECO:0000259" key="3">
    <source>
        <dbReference type="Pfam" id="PF00905"/>
    </source>
</evidence>